<dbReference type="GO" id="GO:0005840">
    <property type="term" value="C:ribosome"/>
    <property type="evidence" value="ECO:0007669"/>
    <property type="project" value="UniProtKB-KW"/>
</dbReference>
<dbReference type="PANTHER" id="PTHR43648">
    <property type="entry name" value="ELECTRON TRANSFER FLAVOPROTEIN BETA SUBUNIT LYSINE METHYLTRANSFERASE"/>
    <property type="match status" value="1"/>
</dbReference>
<evidence type="ECO:0000256" key="5">
    <source>
        <dbReference type="ARBA" id="ARBA00022691"/>
    </source>
</evidence>
<comment type="function">
    <text evidence="6">Methylates ribosomal protein L11.</text>
</comment>
<dbReference type="CDD" id="cd02440">
    <property type="entry name" value="AdoMet_MTases"/>
    <property type="match status" value="1"/>
</dbReference>
<keyword evidence="7" id="KW-0687">Ribonucleoprotein</keyword>
<comment type="catalytic activity">
    <reaction evidence="6">
        <text>L-lysyl-[protein] + 3 S-adenosyl-L-methionine = N(6),N(6),N(6)-trimethyl-L-lysyl-[protein] + 3 S-adenosyl-L-homocysteine + 3 H(+)</text>
        <dbReference type="Rhea" id="RHEA:54192"/>
        <dbReference type="Rhea" id="RHEA-COMP:9752"/>
        <dbReference type="Rhea" id="RHEA-COMP:13826"/>
        <dbReference type="ChEBI" id="CHEBI:15378"/>
        <dbReference type="ChEBI" id="CHEBI:29969"/>
        <dbReference type="ChEBI" id="CHEBI:57856"/>
        <dbReference type="ChEBI" id="CHEBI:59789"/>
        <dbReference type="ChEBI" id="CHEBI:61961"/>
    </reaction>
</comment>
<dbReference type="InterPro" id="IPR004498">
    <property type="entry name" value="Ribosomal_PrmA_MeTrfase"/>
</dbReference>
<gene>
    <name evidence="6" type="primary">prmA</name>
    <name evidence="7" type="ORF">C8N45_101115</name>
</gene>
<dbReference type="RefSeq" id="WP_108384266.1">
    <property type="nucleotide sequence ID" value="NZ_QBUD01000001.1"/>
</dbReference>
<dbReference type="NCBIfam" id="NF001784">
    <property type="entry name" value="PRK00517.2-1"/>
    <property type="match status" value="1"/>
</dbReference>
<dbReference type="SUPFAM" id="SSF53335">
    <property type="entry name" value="S-adenosyl-L-methionine-dependent methyltransferases"/>
    <property type="match status" value="1"/>
</dbReference>
<protein>
    <recommendedName>
        <fullName evidence="6">Ribosomal protein L11 methyltransferase</fullName>
        <shortName evidence="6">L11 Mtase</shortName>
        <ecNumber evidence="6">2.1.1.-</ecNumber>
    </recommendedName>
</protein>
<evidence type="ECO:0000256" key="3">
    <source>
        <dbReference type="ARBA" id="ARBA00022603"/>
    </source>
</evidence>
<dbReference type="Pfam" id="PF06325">
    <property type="entry name" value="PrmA"/>
    <property type="match status" value="1"/>
</dbReference>
<dbReference type="OrthoDB" id="9785995at2"/>
<evidence type="ECO:0000313" key="7">
    <source>
        <dbReference type="EMBL" id="PUB18531.1"/>
    </source>
</evidence>
<name>A0A2T6KPP9_9RHOB</name>
<keyword evidence="3 6" id="KW-0489">Methyltransferase</keyword>
<dbReference type="InterPro" id="IPR029063">
    <property type="entry name" value="SAM-dependent_MTases_sf"/>
</dbReference>
<organism evidence="7 8">
    <name type="scientific">Yoonia sediminilitoris</name>
    <dbReference type="NCBI Taxonomy" id="1286148"/>
    <lineage>
        <taxon>Bacteria</taxon>
        <taxon>Pseudomonadati</taxon>
        <taxon>Pseudomonadota</taxon>
        <taxon>Alphaproteobacteria</taxon>
        <taxon>Rhodobacterales</taxon>
        <taxon>Paracoccaceae</taxon>
        <taxon>Yoonia</taxon>
    </lineage>
</organism>
<reference evidence="7 8" key="1">
    <citation type="submission" date="2018-04" db="EMBL/GenBank/DDBJ databases">
        <title>Genomic Encyclopedia of Archaeal and Bacterial Type Strains, Phase II (KMG-II): from individual species to whole genera.</title>
        <authorList>
            <person name="Goeker M."/>
        </authorList>
    </citation>
    <scope>NUCLEOTIDE SEQUENCE [LARGE SCALE GENOMIC DNA]</scope>
    <source>
        <strain evidence="7 8">DSM 29955</strain>
    </source>
</reference>
<keyword evidence="8" id="KW-1185">Reference proteome</keyword>
<dbReference type="EC" id="2.1.1.-" evidence="6"/>
<evidence type="ECO:0000256" key="1">
    <source>
        <dbReference type="ARBA" id="ARBA00009741"/>
    </source>
</evidence>
<dbReference type="PANTHER" id="PTHR43648:SF1">
    <property type="entry name" value="ELECTRON TRANSFER FLAVOPROTEIN BETA SUBUNIT LYSINE METHYLTRANSFERASE"/>
    <property type="match status" value="1"/>
</dbReference>
<evidence type="ECO:0000256" key="6">
    <source>
        <dbReference type="HAMAP-Rule" id="MF_00735"/>
    </source>
</evidence>
<evidence type="ECO:0000256" key="2">
    <source>
        <dbReference type="ARBA" id="ARBA00022490"/>
    </source>
</evidence>
<feature type="binding site" evidence="6">
    <location>
        <position position="226"/>
    </location>
    <ligand>
        <name>S-adenosyl-L-methionine</name>
        <dbReference type="ChEBI" id="CHEBI:59789"/>
    </ligand>
</feature>
<dbReference type="AlphaFoldDB" id="A0A2T6KPP9"/>
<proteinExistence type="inferred from homology"/>
<keyword evidence="5 6" id="KW-0949">S-adenosyl-L-methionine</keyword>
<dbReference type="HAMAP" id="MF_00735">
    <property type="entry name" value="Methyltr_PrmA"/>
    <property type="match status" value="1"/>
</dbReference>
<feature type="binding site" evidence="6">
    <location>
        <position position="179"/>
    </location>
    <ligand>
        <name>S-adenosyl-L-methionine</name>
        <dbReference type="ChEBI" id="CHEBI:59789"/>
    </ligand>
</feature>
<feature type="binding site" evidence="6">
    <location>
        <position position="132"/>
    </location>
    <ligand>
        <name>S-adenosyl-L-methionine</name>
        <dbReference type="ChEBI" id="CHEBI:59789"/>
    </ligand>
</feature>
<dbReference type="Proteomes" id="UP000244523">
    <property type="component" value="Unassembled WGS sequence"/>
</dbReference>
<keyword evidence="7" id="KW-0689">Ribosomal protein</keyword>
<dbReference type="GO" id="GO:0032259">
    <property type="term" value="P:methylation"/>
    <property type="evidence" value="ECO:0007669"/>
    <property type="project" value="UniProtKB-KW"/>
</dbReference>
<accession>A0A2T6KPP9</accession>
<feature type="binding site" evidence="6">
    <location>
        <position position="156"/>
    </location>
    <ligand>
        <name>S-adenosyl-L-methionine</name>
        <dbReference type="ChEBI" id="CHEBI:59789"/>
    </ligand>
</feature>
<comment type="subcellular location">
    <subcellularLocation>
        <location evidence="6">Cytoplasm</location>
    </subcellularLocation>
</comment>
<keyword evidence="2 6" id="KW-0963">Cytoplasm</keyword>
<comment type="caution">
    <text evidence="7">The sequence shown here is derived from an EMBL/GenBank/DDBJ whole genome shotgun (WGS) entry which is preliminary data.</text>
</comment>
<dbReference type="Gene3D" id="3.40.50.150">
    <property type="entry name" value="Vaccinia Virus protein VP39"/>
    <property type="match status" value="1"/>
</dbReference>
<dbReference type="EMBL" id="QBUD01000001">
    <property type="protein sequence ID" value="PUB18531.1"/>
    <property type="molecule type" value="Genomic_DNA"/>
</dbReference>
<keyword evidence="4 6" id="KW-0808">Transferase</keyword>
<comment type="similarity">
    <text evidence="1 6">Belongs to the methyltransferase superfamily. PrmA family.</text>
</comment>
<evidence type="ECO:0000313" key="8">
    <source>
        <dbReference type="Proteomes" id="UP000244523"/>
    </source>
</evidence>
<dbReference type="InterPro" id="IPR050078">
    <property type="entry name" value="Ribosomal_L11_MeTrfase_PrmA"/>
</dbReference>
<sequence length="293" mass="30337">MTTYTALTTLSGEDAAYRLADDLEAVTPEPTGIGVFEVEDGSGLWEVGAYFTEAPDHAALAVLAAIHGAKPFIVSEVPDQDWVSKVQRELAPVPAGRFFVYGSHDADKLPADAIGLLIDAQMAFGTGHHGTTLGCLRAFDDLLTSGVAPGNVADVGCGTAVLAMAAAKVLPKASVLASDIDPVAVEVANANVVANNLSGRVGCLVAAGFAASGLAEKAPFDLVFANILKGPLVGLAPDMSRNVAPGGHVILSGILNEQAEQVIEVYRQNGFNLVKTDQIVDWATLMMSKNTPV</sequence>
<evidence type="ECO:0000256" key="4">
    <source>
        <dbReference type="ARBA" id="ARBA00022679"/>
    </source>
</evidence>
<dbReference type="GO" id="GO:0016279">
    <property type="term" value="F:protein-lysine N-methyltransferase activity"/>
    <property type="evidence" value="ECO:0007669"/>
    <property type="project" value="RHEA"/>
</dbReference>
<dbReference type="GO" id="GO:0005737">
    <property type="term" value="C:cytoplasm"/>
    <property type="evidence" value="ECO:0007669"/>
    <property type="project" value="UniProtKB-SubCell"/>
</dbReference>